<dbReference type="PANTHER" id="PTHR34502:SF4">
    <property type="entry name" value="DUF6594 DOMAIN-CONTAINING PROTEIN"/>
    <property type="match status" value="1"/>
</dbReference>
<feature type="domain" description="DUF6594" evidence="3">
    <location>
        <begin position="22"/>
        <end position="268"/>
    </location>
</feature>
<keyword evidence="2" id="KW-1133">Transmembrane helix</keyword>
<evidence type="ECO:0000259" key="3">
    <source>
        <dbReference type="Pfam" id="PF20237"/>
    </source>
</evidence>
<protein>
    <recommendedName>
        <fullName evidence="3">DUF6594 domain-containing protein</fullName>
    </recommendedName>
</protein>
<keyword evidence="2" id="KW-0472">Membrane</keyword>
<reference evidence="4" key="1">
    <citation type="submission" date="2021-06" db="EMBL/GenBank/DDBJ databases">
        <title>Comparative genomics, transcriptomics and evolutionary studies reveal genomic signatures of adaptation to plant cell wall in hemibiotrophic fungi.</title>
        <authorList>
            <consortium name="DOE Joint Genome Institute"/>
            <person name="Baroncelli R."/>
            <person name="Diaz J.F."/>
            <person name="Benocci T."/>
            <person name="Peng M."/>
            <person name="Battaglia E."/>
            <person name="Haridas S."/>
            <person name="Andreopoulos W."/>
            <person name="Labutti K."/>
            <person name="Pangilinan J."/>
            <person name="Floch G.L."/>
            <person name="Makela M.R."/>
            <person name="Henrissat B."/>
            <person name="Grigoriev I.V."/>
            <person name="Crouch J.A."/>
            <person name="De Vries R.P."/>
            <person name="Sukno S.A."/>
            <person name="Thon M.R."/>
        </authorList>
    </citation>
    <scope>NUCLEOTIDE SEQUENCE</scope>
    <source>
        <strain evidence="4">CBS 193.32</strain>
    </source>
</reference>
<evidence type="ECO:0000256" key="2">
    <source>
        <dbReference type="SAM" id="Phobius"/>
    </source>
</evidence>
<feature type="coiled-coil region" evidence="1">
    <location>
        <begin position="46"/>
        <end position="73"/>
    </location>
</feature>
<sequence>MNDIEKPTEIIDHGQGFAEASWLLASDVDSESFIFRKFNRLSARNILYLQCEVLALEENLERLNRLVDRSTDTSLQESARKWEMLVIQCNEGEPRALEMMATVQELRAKLREYHETLKLQSEIASMHRPEGRALQATRHWLEQPLRVLGGRSRHFLEDETDLVSLKVPAEADFLSKQLRACWPGQEELSRDGVHRIRRYNEKSITVAVGLISIALAAALLIGAIVGFSYVCRWSAKVGMICTSTVAFALCVGLTTNAKRAEIFAGTAA</sequence>
<feature type="transmembrane region" description="Helical" evidence="2">
    <location>
        <begin position="233"/>
        <end position="253"/>
    </location>
</feature>
<dbReference type="InterPro" id="IPR046529">
    <property type="entry name" value="DUF6594"/>
</dbReference>
<proteinExistence type="predicted"/>
<dbReference type="PANTHER" id="PTHR34502">
    <property type="entry name" value="DUF6594 DOMAIN-CONTAINING PROTEIN-RELATED"/>
    <property type="match status" value="1"/>
</dbReference>
<dbReference type="RefSeq" id="XP_060433876.1">
    <property type="nucleotide sequence ID" value="XM_060566919.1"/>
</dbReference>
<keyword evidence="1" id="KW-0175">Coiled coil</keyword>
<feature type="transmembrane region" description="Helical" evidence="2">
    <location>
        <begin position="204"/>
        <end position="227"/>
    </location>
</feature>
<accession>A0AAJ0AWC1</accession>
<dbReference type="Pfam" id="PF20237">
    <property type="entry name" value="DUF6594"/>
    <property type="match status" value="1"/>
</dbReference>
<organism evidence="4 5">
    <name type="scientific">Colletotrichum godetiae</name>
    <dbReference type="NCBI Taxonomy" id="1209918"/>
    <lineage>
        <taxon>Eukaryota</taxon>
        <taxon>Fungi</taxon>
        <taxon>Dikarya</taxon>
        <taxon>Ascomycota</taxon>
        <taxon>Pezizomycotina</taxon>
        <taxon>Sordariomycetes</taxon>
        <taxon>Hypocreomycetidae</taxon>
        <taxon>Glomerellales</taxon>
        <taxon>Glomerellaceae</taxon>
        <taxon>Colletotrichum</taxon>
        <taxon>Colletotrichum acutatum species complex</taxon>
    </lineage>
</organism>
<evidence type="ECO:0000313" key="4">
    <source>
        <dbReference type="EMBL" id="KAK1690181.1"/>
    </source>
</evidence>
<dbReference type="EMBL" id="JAHMHR010000006">
    <property type="protein sequence ID" value="KAK1690181.1"/>
    <property type="molecule type" value="Genomic_DNA"/>
</dbReference>
<gene>
    <name evidence="4" type="ORF">BDP55DRAFT_341072</name>
</gene>
<evidence type="ECO:0000313" key="5">
    <source>
        <dbReference type="Proteomes" id="UP001224890"/>
    </source>
</evidence>
<name>A0AAJ0AWC1_9PEZI</name>
<comment type="caution">
    <text evidence="4">The sequence shown here is derived from an EMBL/GenBank/DDBJ whole genome shotgun (WGS) entry which is preliminary data.</text>
</comment>
<dbReference type="GeneID" id="85451445"/>
<dbReference type="AlphaFoldDB" id="A0AAJ0AWC1"/>
<evidence type="ECO:0000256" key="1">
    <source>
        <dbReference type="SAM" id="Coils"/>
    </source>
</evidence>
<dbReference type="Proteomes" id="UP001224890">
    <property type="component" value="Unassembled WGS sequence"/>
</dbReference>
<keyword evidence="5" id="KW-1185">Reference proteome</keyword>
<keyword evidence="2" id="KW-0812">Transmembrane</keyword>